<dbReference type="AlphaFoldDB" id="A0A1J1H085"/>
<evidence type="ECO:0000256" key="8">
    <source>
        <dbReference type="ARBA" id="ARBA00023242"/>
    </source>
</evidence>
<dbReference type="InterPro" id="IPR056744">
    <property type="entry name" value="TRM5/TYW2-like_N"/>
</dbReference>
<evidence type="ECO:0000256" key="9">
    <source>
        <dbReference type="ARBA" id="ARBA00047783"/>
    </source>
</evidence>
<feature type="chain" id="PRO_5012678571" description="tRNA (guanine(37)-N1)-methyltransferase" evidence="11">
    <location>
        <begin position="18"/>
        <end position="703"/>
    </location>
</feature>
<keyword evidence="5 10" id="KW-0949">S-adenosyl-L-methionine</keyword>
<dbReference type="PANTHER" id="PTHR23245">
    <property type="entry name" value="TRNA METHYLTRANSFERASE"/>
    <property type="match status" value="1"/>
</dbReference>
<dbReference type="InterPro" id="IPR029063">
    <property type="entry name" value="SAM-dependent_MTases_sf"/>
</dbReference>
<feature type="signal peptide" evidence="11">
    <location>
        <begin position="1"/>
        <end position="17"/>
    </location>
</feature>
<feature type="domain" description="SAM-dependent methyltransferase TRM5/TYW2-type" evidence="12">
    <location>
        <begin position="270"/>
        <end position="699"/>
    </location>
</feature>
<comment type="similarity">
    <text evidence="1">Belongs to the class I-like SAM-binding methyltransferase superfamily. TRM5/TYW2 family.</text>
</comment>
<dbReference type="GeneID" id="39732804"/>
<evidence type="ECO:0000256" key="11">
    <source>
        <dbReference type="SAM" id="SignalP"/>
    </source>
</evidence>
<keyword evidence="8 10" id="KW-0539">Nucleus</keyword>
<feature type="binding site" evidence="10">
    <location>
        <position position="359"/>
    </location>
    <ligand>
        <name>S-adenosyl-L-methionine</name>
        <dbReference type="ChEBI" id="CHEBI:59789"/>
    </ligand>
</feature>
<evidence type="ECO:0000313" key="13">
    <source>
        <dbReference type="EMBL" id="CRG96692.1"/>
    </source>
</evidence>
<proteinExistence type="inferred from homology"/>
<dbReference type="RefSeq" id="XP_028529496.1">
    <property type="nucleotide sequence ID" value="XM_028673000.1"/>
</dbReference>
<dbReference type="GO" id="GO:0005634">
    <property type="term" value="C:nucleus"/>
    <property type="evidence" value="ECO:0007669"/>
    <property type="project" value="UniProtKB-SubCell"/>
</dbReference>
<evidence type="ECO:0000256" key="2">
    <source>
        <dbReference type="ARBA" id="ARBA00022490"/>
    </source>
</evidence>
<accession>A0A1J1H085</accession>
<evidence type="ECO:0000256" key="6">
    <source>
        <dbReference type="ARBA" id="ARBA00022694"/>
    </source>
</evidence>
<dbReference type="PANTHER" id="PTHR23245:SF43">
    <property type="entry name" value="TRNA (GUANINE(37)-N1)-METHYLTRANSFERASE 2"/>
    <property type="match status" value="1"/>
</dbReference>
<dbReference type="OrthoDB" id="408788at2759"/>
<keyword evidence="6 10" id="KW-0819">tRNA processing</keyword>
<dbReference type="Proteomes" id="UP000220797">
    <property type="component" value="Unassembled WGS sequence"/>
</dbReference>
<dbReference type="InterPro" id="IPR030382">
    <property type="entry name" value="MeTrfase_TRM5/TYW2"/>
</dbReference>
<protein>
    <recommendedName>
        <fullName evidence="10">tRNA (guanine(37)-N1)-methyltransferase</fullName>
        <ecNumber evidence="10">2.1.1.228</ecNumber>
    </recommendedName>
    <alternativeName>
        <fullName evidence="10">M1G-methyltransferase</fullName>
    </alternativeName>
    <alternativeName>
        <fullName evidence="10">tRNA [GM37] methyltransferase</fullName>
    </alternativeName>
    <alternativeName>
        <fullName evidence="10">tRNA methyltransferase 5 homolog</fullName>
    </alternativeName>
</protein>
<organism evidence="13 14">
    <name type="scientific">Plasmodium gallinaceum</name>
    <dbReference type="NCBI Taxonomy" id="5849"/>
    <lineage>
        <taxon>Eukaryota</taxon>
        <taxon>Sar</taxon>
        <taxon>Alveolata</taxon>
        <taxon>Apicomplexa</taxon>
        <taxon>Aconoidasida</taxon>
        <taxon>Haemosporida</taxon>
        <taxon>Plasmodiidae</taxon>
        <taxon>Plasmodium</taxon>
        <taxon>Plasmodium (Haemamoeba)</taxon>
    </lineage>
</organism>
<dbReference type="Pfam" id="PF25133">
    <property type="entry name" value="TYW2_N_2"/>
    <property type="match status" value="1"/>
</dbReference>
<comment type="caution">
    <text evidence="13">The sequence shown here is derived from an EMBL/GenBank/DDBJ whole genome shotgun (WGS) entry which is preliminary data.</text>
</comment>
<comment type="subcellular location">
    <subcellularLocation>
        <location evidence="10">Mitochondrion matrix</location>
    </subcellularLocation>
    <subcellularLocation>
        <location evidence="10">Nucleus</location>
    </subcellularLocation>
    <subcellularLocation>
        <location evidence="10">Cytoplasm</location>
    </subcellularLocation>
    <text evidence="10">Predominantly in the mitochondria and in the nucleus.</text>
</comment>
<gene>
    <name evidence="13" type="ORF">PGAL8A_00427200</name>
</gene>
<name>A0A1J1H085_PLAGA</name>
<dbReference type="Gene3D" id="3.30.300.110">
    <property type="entry name" value="Met-10+ protein-like domains"/>
    <property type="match status" value="1"/>
</dbReference>
<comment type="subunit">
    <text evidence="10">Monomer.</text>
</comment>
<keyword evidence="3 10" id="KW-0489">Methyltransferase</keyword>
<evidence type="ECO:0000256" key="10">
    <source>
        <dbReference type="HAMAP-Rule" id="MF_03152"/>
    </source>
</evidence>
<keyword evidence="2 10" id="KW-0963">Cytoplasm</keyword>
<feature type="binding site" evidence="10">
    <location>
        <begin position="397"/>
        <end position="398"/>
    </location>
    <ligand>
        <name>S-adenosyl-L-methionine</name>
        <dbReference type="ChEBI" id="CHEBI:59789"/>
    </ligand>
</feature>
<dbReference type="Pfam" id="PF02475">
    <property type="entry name" value="TRM5-TYW2_MTfase"/>
    <property type="match status" value="1"/>
</dbReference>
<dbReference type="VEuPathDB" id="PlasmoDB:PGAL8A_00427200"/>
<feature type="binding site" evidence="10">
    <location>
        <position position="618"/>
    </location>
    <ligand>
        <name>S-adenosyl-L-methionine</name>
        <dbReference type="ChEBI" id="CHEBI:59789"/>
    </ligand>
</feature>
<comment type="function">
    <text evidence="10">Specifically methylates the N1 position of guanosine-37 in various cytoplasmic and mitochondrial tRNAs. Methylation is not dependent on the nature of the nucleoside 5' of the target nucleoside. This is the first step in the biosynthesis of wybutosine (yW), a modified base adjacent to the anticodon of tRNAs and required for accurate decoding.</text>
</comment>
<evidence type="ECO:0000256" key="5">
    <source>
        <dbReference type="ARBA" id="ARBA00022691"/>
    </source>
</evidence>
<dbReference type="GO" id="GO:0070901">
    <property type="term" value="P:mitochondrial tRNA methylation"/>
    <property type="evidence" value="ECO:0007669"/>
    <property type="project" value="UniProtKB-ARBA"/>
</dbReference>
<dbReference type="GO" id="GO:0002939">
    <property type="term" value="P:tRNA N1-guanine methylation"/>
    <property type="evidence" value="ECO:0007669"/>
    <property type="project" value="TreeGrafter"/>
</dbReference>
<dbReference type="Gene3D" id="3.40.50.150">
    <property type="entry name" value="Vaccinia Virus protein VP39"/>
    <property type="match status" value="2"/>
</dbReference>
<keyword evidence="11" id="KW-0732">Signal</keyword>
<reference evidence="13" key="1">
    <citation type="submission" date="2015-04" db="EMBL/GenBank/DDBJ databases">
        <authorList>
            <consortium name="Pathogen Informatics"/>
        </authorList>
    </citation>
    <scope>NUCLEOTIDE SEQUENCE [LARGE SCALE GENOMIC DNA]</scope>
    <source>
        <strain evidence="13">8A</strain>
    </source>
</reference>
<dbReference type="EMBL" id="CVMV01000070">
    <property type="protein sequence ID" value="CRG96692.1"/>
    <property type="molecule type" value="Genomic_DNA"/>
</dbReference>
<evidence type="ECO:0000256" key="7">
    <source>
        <dbReference type="ARBA" id="ARBA00023128"/>
    </source>
</evidence>
<dbReference type="PROSITE" id="PS51684">
    <property type="entry name" value="SAM_MT_TRM5_TYW2"/>
    <property type="match status" value="1"/>
</dbReference>
<dbReference type="EC" id="2.1.1.228" evidence="10"/>
<evidence type="ECO:0000256" key="4">
    <source>
        <dbReference type="ARBA" id="ARBA00022679"/>
    </source>
</evidence>
<dbReference type="HAMAP" id="MF_03152">
    <property type="entry name" value="TRM5"/>
    <property type="match status" value="1"/>
</dbReference>
<evidence type="ECO:0000256" key="3">
    <source>
        <dbReference type="ARBA" id="ARBA00022603"/>
    </source>
</evidence>
<dbReference type="GO" id="GO:0005759">
    <property type="term" value="C:mitochondrial matrix"/>
    <property type="evidence" value="ECO:0007669"/>
    <property type="project" value="UniProtKB-SubCell"/>
</dbReference>
<evidence type="ECO:0000256" key="1">
    <source>
        <dbReference type="ARBA" id="ARBA00009775"/>
    </source>
</evidence>
<comment type="similarity">
    <text evidence="10">Belongs to the TRM5 / TYW2 family.</text>
</comment>
<comment type="catalytic activity">
    <reaction evidence="9 10">
        <text>guanosine(37) in tRNA + S-adenosyl-L-methionine = N(1)-methylguanosine(37) in tRNA + S-adenosyl-L-homocysteine + H(+)</text>
        <dbReference type="Rhea" id="RHEA:36899"/>
        <dbReference type="Rhea" id="RHEA-COMP:10145"/>
        <dbReference type="Rhea" id="RHEA-COMP:10147"/>
        <dbReference type="ChEBI" id="CHEBI:15378"/>
        <dbReference type="ChEBI" id="CHEBI:57856"/>
        <dbReference type="ChEBI" id="CHEBI:59789"/>
        <dbReference type="ChEBI" id="CHEBI:73542"/>
        <dbReference type="ChEBI" id="CHEBI:74269"/>
        <dbReference type="EC" id="2.1.1.228"/>
    </reaction>
</comment>
<dbReference type="FunFam" id="3.30.300.110:FF:000001">
    <property type="entry name" value="tRNA (guanine(37)-N1)-methyltransferase"/>
    <property type="match status" value="1"/>
</dbReference>
<dbReference type="InterPro" id="IPR056743">
    <property type="entry name" value="TRM5-TYW2-like_MTfase"/>
</dbReference>
<dbReference type="GO" id="GO:0052906">
    <property type="term" value="F:tRNA (guanine(37)-N1)-methyltransferase activity"/>
    <property type="evidence" value="ECO:0007669"/>
    <property type="project" value="UniProtKB-UniRule"/>
</dbReference>
<dbReference type="SUPFAM" id="SSF53335">
    <property type="entry name" value="S-adenosyl-L-methionine-dependent methyltransferases"/>
    <property type="match status" value="1"/>
</dbReference>
<keyword evidence="4 10" id="KW-0808">Transferase</keyword>
<sequence>MLFQILFLLYFLNFEYAFLIKTNKNIYSFQNMSSLNIKNLNDVKEKLRYEKNAYCLLLNKYNVNKILKNKYAKFWLLNIYKFPSVLNFKEYKNFFLKENENILTFIYNYLEDLEKNNENLQINNTDKKKTNSHNFEENISNYNEDDLRLIPLNDYFNKIIEVLMKYEKCTTFENKNKIFTENMFIDNENDSNNLENSIDNFSNEEIINKKNIENIHNINKVEYIIELFKLIKNENIKLKIVTLYFGYDNMSTSEVLRKIFPSIDEIIHKFEIIGHIAHLNFCDKLKDCKKLIGEIILDKNKSIKTVINKKDILNNLHRTFNIELLAGEENYITQLKENNIKVKLNYKLVYWNSKLKNERDRIFNLVEKNSIVIDVFGGVGIFSLLLSKKNCLCFSNDINENAYDYMNININLNKKKNILTYNLDGRNFLEKLFNLNILSKNMSTLTMFIDKQNMKNISIDFINNKFENIVDERKKKKCHLDKKNSTNIEVNNLSNIKQNENILIDKSLIEENINNNHQNSIIHENELNSNYTNKTNVMNNHISNDKNLDFNRTLDINNTYTNNKRMNLGNKDDSFNILENKSKYHKFYDENRNDIKNQELFKIDINLSIYNDIHILMNLPKTALEFLDVFRNLKKKKNEEIRNIFVHCYYFSKPEFFYEYAEKNILLHLQYMPKEMKITEIRKVSPSKSMYVVEFNLKDFFIV</sequence>
<keyword evidence="7 10" id="KW-0496">Mitochondrion</keyword>
<evidence type="ECO:0000259" key="12">
    <source>
        <dbReference type="PROSITE" id="PS51684"/>
    </source>
</evidence>
<evidence type="ECO:0000313" key="14">
    <source>
        <dbReference type="Proteomes" id="UP000220797"/>
    </source>
</evidence>
<dbReference type="InterPro" id="IPR025792">
    <property type="entry name" value="tRNA_Gua_MeTrfase_euk"/>
</dbReference>
<keyword evidence="14" id="KW-1185">Reference proteome</keyword>
<feature type="binding site" evidence="10">
    <location>
        <begin position="424"/>
        <end position="425"/>
    </location>
    <ligand>
        <name>S-adenosyl-L-methionine</name>
        <dbReference type="ChEBI" id="CHEBI:59789"/>
    </ligand>
</feature>